<feature type="domain" description="N-acetyltransferase" evidence="3">
    <location>
        <begin position="3"/>
        <end position="154"/>
    </location>
</feature>
<name>A0ABT7T930_9MICO</name>
<keyword evidence="2 4" id="KW-0012">Acyltransferase</keyword>
<keyword evidence="1 4" id="KW-0808">Transferase</keyword>
<dbReference type="CDD" id="cd04301">
    <property type="entry name" value="NAT_SF"/>
    <property type="match status" value="1"/>
</dbReference>
<dbReference type="PANTHER" id="PTHR43877">
    <property type="entry name" value="AMINOALKYLPHOSPHONATE N-ACETYLTRANSFERASE-RELATED-RELATED"/>
    <property type="match status" value="1"/>
</dbReference>
<gene>
    <name evidence="4" type="ORF">QUG92_13340</name>
</gene>
<dbReference type="InterPro" id="IPR050832">
    <property type="entry name" value="Bact_Acetyltransf"/>
</dbReference>
<dbReference type="EMBL" id="JAUCML010000009">
    <property type="protein sequence ID" value="MDM7886091.1"/>
    <property type="molecule type" value="Genomic_DNA"/>
</dbReference>
<dbReference type="GO" id="GO:0016746">
    <property type="term" value="F:acyltransferase activity"/>
    <property type="evidence" value="ECO:0007669"/>
    <property type="project" value="UniProtKB-KW"/>
</dbReference>
<dbReference type="Gene3D" id="3.40.630.30">
    <property type="match status" value="1"/>
</dbReference>
<keyword evidence="5" id="KW-1185">Reference proteome</keyword>
<dbReference type="EC" id="2.3.1.-" evidence="4"/>
<dbReference type="Pfam" id="PF00583">
    <property type="entry name" value="Acetyltransf_1"/>
    <property type="match status" value="1"/>
</dbReference>
<dbReference type="PROSITE" id="PS51186">
    <property type="entry name" value="GNAT"/>
    <property type="match status" value="1"/>
</dbReference>
<evidence type="ECO:0000256" key="1">
    <source>
        <dbReference type="ARBA" id="ARBA00022679"/>
    </source>
</evidence>
<protein>
    <submittedName>
        <fullName evidence="4">GNAT family acetyltransferase</fullName>
        <ecNumber evidence="4">2.3.1.-</ecNumber>
    </submittedName>
</protein>
<reference evidence="4 5" key="1">
    <citation type="submission" date="2023-06" db="EMBL/GenBank/DDBJ databases">
        <authorList>
            <person name="Feng G."/>
            <person name="Li J."/>
            <person name="Zhu H."/>
        </authorList>
    </citation>
    <scope>NUCLEOTIDE SEQUENCE [LARGE SCALE GENOMIC DNA]</scope>
    <source>
        <strain evidence="4 5">RHCKG23</strain>
    </source>
</reference>
<dbReference type="SUPFAM" id="SSF55729">
    <property type="entry name" value="Acyl-CoA N-acyltransferases (Nat)"/>
    <property type="match status" value="1"/>
</dbReference>
<dbReference type="PANTHER" id="PTHR43877:SF2">
    <property type="entry name" value="AMINOALKYLPHOSPHONATE N-ACETYLTRANSFERASE-RELATED"/>
    <property type="match status" value="1"/>
</dbReference>
<accession>A0ABT7T930</accession>
<dbReference type="InterPro" id="IPR016181">
    <property type="entry name" value="Acyl_CoA_acyltransferase"/>
</dbReference>
<evidence type="ECO:0000256" key="2">
    <source>
        <dbReference type="ARBA" id="ARBA00023315"/>
    </source>
</evidence>
<comment type="caution">
    <text evidence="4">The sequence shown here is derived from an EMBL/GenBank/DDBJ whole genome shotgun (WGS) entry which is preliminary data.</text>
</comment>
<organism evidence="4 5">
    <name type="scientific">Curtobacterium citri</name>
    <dbReference type="NCBI Taxonomy" id="3055139"/>
    <lineage>
        <taxon>Bacteria</taxon>
        <taxon>Bacillati</taxon>
        <taxon>Actinomycetota</taxon>
        <taxon>Actinomycetes</taxon>
        <taxon>Micrococcales</taxon>
        <taxon>Microbacteriaceae</taxon>
        <taxon>Curtobacterium</taxon>
    </lineage>
</organism>
<dbReference type="InterPro" id="IPR000182">
    <property type="entry name" value="GNAT_dom"/>
</dbReference>
<sequence length="157" mass="17122">MTTIFRPFRSDDAEAVVALWEACGLVRPWNDPRRDIARKVAEQPELFLVAVEDGAVEDSAVETGEGRAAPGLVGVGMAGYDGHRGWVNYLAVRPDQQGTGLGRAFMAEFERLLTDRGCPKINVQVREGNEQVLGFYASLGYAPDRAVSLGKRLIADD</sequence>
<evidence type="ECO:0000259" key="3">
    <source>
        <dbReference type="PROSITE" id="PS51186"/>
    </source>
</evidence>
<evidence type="ECO:0000313" key="5">
    <source>
        <dbReference type="Proteomes" id="UP001237823"/>
    </source>
</evidence>
<proteinExistence type="predicted"/>
<dbReference type="RefSeq" id="WP_289459394.1">
    <property type="nucleotide sequence ID" value="NZ_JAUCML010000009.1"/>
</dbReference>
<evidence type="ECO:0000313" key="4">
    <source>
        <dbReference type="EMBL" id="MDM7886091.1"/>
    </source>
</evidence>
<dbReference type="Proteomes" id="UP001237823">
    <property type="component" value="Unassembled WGS sequence"/>
</dbReference>
<dbReference type="NCBIfam" id="NF002959">
    <property type="entry name" value="PRK03624.1"/>
    <property type="match status" value="1"/>
</dbReference>